<dbReference type="Gene3D" id="1.10.1200.10">
    <property type="entry name" value="ACP-like"/>
    <property type="match status" value="1"/>
</dbReference>
<keyword evidence="1" id="KW-0596">Phosphopantetheine</keyword>
<accession>Q47GV2</accession>
<dbReference type="HOGENOM" id="CLU_108696_3_4_4"/>
<dbReference type="KEGG" id="dar:Daro_1173"/>
<dbReference type="PROSITE" id="PS00012">
    <property type="entry name" value="PHOSPHOPANTETHEINE"/>
    <property type="match status" value="1"/>
</dbReference>
<evidence type="ECO:0000256" key="2">
    <source>
        <dbReference type="ARBA" id="ARBA00022553"/>
    </source>
</evidence>
<name>Q47GV2_DECAR</name>
<dbReference type="InterPro" id="IPR036736">
    <property type="entry name" value="ACP-like_sf"/>
</dbReference>
<dbReference type="InterPro" id="IPR006162">
    <property type="entry name" value="Ppantetheine_attach_site"/>
</dbReference>
<protein>
    <submittedName>
        <fullName evidence="4">Phosphopantetheine-binding protein</fullName>
    </submittedName>
</protein>
<dbReference type="OrthoDB" id="7063706at2"/>
<feature type="domain" description="Carrier" evidence="3">
    <location>
        <begin position="1"/>
        <end position="77"/>
    </location>
</feature>
<dbReference type="AlphaFoldDB" id="Q47GV2"/>
<dbReference type="eggNOG" id="COG0236">
    <property type="taxonomic scope" value="Bacteria"/>
</dbReference>
<gene>
    <name evidence="4" type="ordered locus">Daro_1173</name>
</gene>
<evidence type="ECO:0000256" key="1">
    <source>
        <dbReference type="ARBA" id="ARBA00022450"/>
    </source>
</evidence>
<sequence length="79" mass="8588">MNTLEELKQLIKSSFGIEPETLKADAPLADYGLDSLSLAELLFAIEEHFNLDFPDDRADVKTLAGLAALIDELKLAAIA</sequence>
<organism evidence="4">
    <name type="scientific">Dechloromonas aromatica (strain RCB)</name>
    <dbReference type="NCBI Taxonomy" id="159087"/>
    <lineage>
        <taxon>Bacteria</taxon>
        <taxon>Pseudomonadati</taxon>
        <taxon>Pseudomonadota</taxon>
        <taxon>Betaproteobacteria</taxon>
        <taxon>Rhodocyclales</taxon>
        <taxon>Azonexaceae</taxon>
        <taxon>Dechloromonas</taxon>
    </lineage>
</organism>
<dbReference type="InterPro" id="IPR009081">
    <property type="entry name" value="PP-bd_ACP"/>
</dbReference>
<reference evidence="4" key="1">
    <citation type="submission" date="2005-08" db="EMBL/GenBank/DDBJ databases">
        <title>Complete sequence of Dechloromonas aromatica RCB.</title>
        <authorList>
            <person name="Salinero K.K."/>
            <person name="Copeland A."/>
            <person name="Lucas S."/>
            <person name="Lapidus A."/>
            <person name="Barry K."/>
            <person name="Detter J.C."/>
            <person name="Glavina T."/>
            <person name="Hammon N."/>
            <person name="Israni S."/>
            <person name="Pitluck S."/>
            <person name="Di Bartolo G."/>
            <person name="Trong S."/>
            <person name="Schmutz J."/>
            <person name="Larimer F."/>
            <person name="Land M."/>
            <person name="Ivanova N."/>
            <person name="Richardson P."/>
        </authorList>
    </citation>
    <scope>NUCLEOTIDE SEQUENCE</scope>
    <source>
        <strain evidence="4">RCB</strain>
    </source>
</reference>
<dbReference type="PROSITE" id="PS50075">
    <property type="entry name" value="CARRIER"/>
    <property type="match status" value="1"/>
</dbReference>
<dbReference type="EMBL" id="CP000089">
    <property type="protein sequence ID" value="AAZ45929.1"/>
    <property type="molecule type" value="Genomic_DNA"/>
</dbReference>
<evidence type="ECO:0000313" key="4">
    <source>
        <dbReference type="EMBL" id="AAZ45929.1"/>
    </source>
</evidence>
<keyword evidence="2" id="KW-0597">Phosphoprotein</keyword>
<proteinExistence type="predicted"/>
<evidence type="ECO:0000259" key="3">
    <source>
        <dbReference type="PROSITE" id="PS50075"/>
    </source>
</evidence>
<dbReference type="STRING" id="159087.Daro_1173"/>
<dbReference type="SUPFAM" id="SSF47336">
    <property type="entry name" value="ACP-like"/>
    <property type="match status" value="1"/>
</dbReference>
<dbReference type="Pfam" id="PF00550">
    <property type="entry name" value="PP-binding"/>
    <property type="match status" value="1"/>
</dbReference>